<reference evidence="1 2" key="1">
    <citation type="submission" date="2021-10" db="EMBL/GenBank/DDBJ databases">
        <authorList>
            <person name="Lavering E.D."/>
            <person name="James R."/>
            <person name="Fairhom J.D."/>
            <person name="Ogilvie B.H."/>
            <person name="Thurgood T.L."/>
            <person name="Robison R.A."/>
            <person name="Grose J.H."/>
        </authorList>
    </citation>
    <scope>NUCLEOTIDE SEQUENCE [LARGE SCALE GENOMIC DNA]</scope>
</reference>
<evidence type="ECO:0000313" key="1">
    <source>
        <dbReference type="EMBL" id="UGO46088.1"/>
    </source>
</evidence>
<name>A0AAE8YN55_9CAUD</name>
<proteinExistence type="predicted"/>
<gene>
    <name evidence="1" type="ORF">CHEWBECCA_5</name>
</gene>
<keyword evidence="2" id="KW-1185">Reference proteome</keyword>
<organism evidence="1 2">
    <name type="scientific">Bacillus phage vB_BanS_Chewbecca</name>
    <dbReference type="NCBI Taxonomy" id="2894786"/>
    <lineage>
        <taxon>Viruses</taxon>
        <taxon>Duplodnaviria</taxon>
        <taxon>Heunggongvirae</taxon>
        <taxon>Uroviricota</taxon>
        <taxon>Caudoviricetes</taxon>
        <taxon>Joanripponvirinae</taxon>
        <taxon>Tsamsavirus</taxon>
        <taxon>Tsamsavirus chewbecca</taxon>
    </lineage>
</organism>
<sequence length="72" mass="8529">MVNMTKKLLGEKACRNRLQKEVDRMFTPVEQEIIGWYEDQQTETTYTWKGEHNGKDFRLVCCKKRGTVTICN</sequence>
<accession>A0AAE8YN55</accession>
<evidence type="ECO:0000313" key="2">
    <source>
        <dbReference type="Proteomes" id="UP000827751"/>
    </source>
</evidence>
<dbReference type="Proteomes" id="UP000827751">
    <property type="component" value="Segment"/>
</dbReference>
<protein>
    <submittedName>
        <fullName evidence="1">Uncharacterized protein</fullName>
    </submittedName>
</protein>
<dbReference type="EMBL" id="OK499972">
    <property type="protein sequence ID" value="UGO46088.1"/>
    <property type="molecule type" value="Genomic_DNA"/>
</dbReference>